<feature type="domain" description="Macro" evidence="1">
    <location>
        <begin position="1"/>
        <end position="116"/>
    </location>
</feature>
<keyword evidence="3" id="KW-1185">Reference proteome</keyword>
<dbReference type="SUPFAM" id="SSF52949">
    <property type="entry name" value="Macro domain-like"/>
    <property type="match status" value="1"/>
</dbReference>
<proteinExistence type="predicted"/>
<reference evidence="2 3" key="1">
    <citation type="journal article" date="2018" name="ACS Chem. Biol.">
        <title>Ketoreductase domain dysfunction expands chemodiversity: malyngamide biosynthesis in the cyanobacterium Okeania hirsuta.</title>
        <authorList>
            <person name="Moss N.A."/>
            <person name="Leao T."/>
            <person name="Rankin M."/>
            <person name="McCullough T.M."/>
            <person name="Qu P."/>
            <person name="Korobeynikov A."/>
            <person name="Smith J.L."/>
            <person name="Gerwick L."/>
            <person name="Gerwick W.H."/>
        </authorList>
    </citation>
    <scope>NUCLEOTIDE SEQUENCE [LARGE SCALE GENOMIC DNA]</scope>
    <source>
        <strain evidence="2 3">PAB10Feb10-1</strain>
    </source>
</reference>
<dbReference type="EMBL" id="RCBY01000035">
    <property type="protein sequence ID" value="RQH47493.1"/>
    <property type="molecule type" value="Genomic_DNA"/>
</dbReference>
<evidence type="ECO:0000259" key="1">
    <source>
        <dbReference type="PROSITE" id="PS51154"/>
    </source>
</evidence>
<dbReference type="Gene3D" id="3.40.220.10">
    <property type="entry name" value="Leucine Aminopeptidase, subunit E, domain 1"/>
    <property type="match status" value="1"/>
</dbReference>
<dbReference type="Proteomes" id="UP000269154">
    <property type="component" value="Unassembled WGS sequence"/>
</dbReference>
<comment type="caution">
    <text evidence="2">The sequence shown here is derived from an EMBL/GenBank/DDBJ whole genome shotgun (WGS) entry which is preliminary data.</text>
</comment>
<dbReference type="PANTHER" id="PTHR11106">
    <property type="entry name" value="GANGLIOSIDE INDUCED DIFFERENTIATION ASSOCIATED PROTEIN 2-RELATED"/>
    <property type="match status" value="1"/>
</dbReference>
<evidence type="ECO:0000313" key="2">
    <source>
        <dbReference type="EMBL" id="RQH47493.1"/>
    </source>
</evidence>
<evidence type="ECO:0000313" key="3">
    <source>
        <dbReference type="Proteomes" id="UP000269154"/>
    </source>
</evidence>
<gene>
    <name evidence="2" type="ORF">D5R40_08715</name>
</gene>
<dbReference type="PANTHER" id="PTHR11106:SF27">
    <property type="entry name" value="MACRO DOMAIN-CONTAINING PROTEIN"/>
    <property type="match status" value="1"/>
</dbReference>
<dbReference type="AlphaFoldDB" id="A0A3N6PY64"/>
<name>A0A3N6PY64_9CYAN</name>
<protein>
    <recommendedName>
        <fullName evidence="1">Macro domain-containing protein</fullName>
    </recommendedName>
</protein>
<dbReference type="RefSeq" id="WP_124154507.1">
    <property type="nucleotide sequence ID" value="NZ_CAWOLW010000279.1"/>
</dbReference>
<sequence length="117" mass="13239">MKGIIIIISFGASFSLFQFLQPVAARWRAGVFGEKNTLMRCYENSLALAEKYAIKTIAFPAIATGGLFFPVEVAARIAITEVMQFLLESKSIEKVVLVCFKTKVYEKYLEDFREILE</sequence>
<dbReference type="PROSITE" id="PS51154">
    <property type="entry name" value="MACRO"/>
    <property type="match status" value="1"/>
</dbReference>
<dbReference type="InterPro" id="IPR043472">
    <property type="entry name" value="Macro_dom-like"/>
</dbReference>
<organism evidence="2 3">
    <name type="scientific">Okeania hirsuta</name>
    <dbReference type="NCBI Taxonomy" id="1458930"/>
    <lineage>
        <taxon>Bacteria</taxon>
        <taxon>Bacillati</taxon>
        <taxon>Cyanobacteriota</taxon>
        <taxon>Cyanophyceae</taxon>
        <taxon>Oscillatoriophycideae</taxon>
        <taxon>Oscillatoriales</taxon>
        <taxon>Microcoleaceae</taxon>
        <taxon>Okeania</taxon>
    </lineage>
</organism>
<dbReference type="Pfam" id="PF01661">
    <property type="entry name" value="Macro"/>
    <property type="match status" value="1"/>
</dbReference>
<accession>A0A3N6PY64</accession>
<dbReference type="InterPro" id="IPR002589">
    <property type="entry name" value="Macro_dom"/>
</dbReference>